<name>A0ACB8TB11_9AGAM</name>
<protein>
    <submittedName>
        <fullName evidence="1">Uncharacterized protein</fullName>
    </submittedName>
</protein>
<reference evidence="1" key="2">
    <citation type="journal article" date="2022" name="New Phytol.">
        <title>Evolutionary transition to the ectomycorrhizal habit in the genomes of a hyperdiverse lineage of mushroom-forming fungi.</title>
        <authorList>
            <person name="Looney B."/>
            <person name="Miyauchi S."/>
            <person name="Morin E."/>
            <person name="Drula E."/>
            <person name="Courty P.E."/>
            <person name="Kohler A."/>
            <person name="Kuo A."/>
            <person name="LaButti K."/>
            <person name="Pangilinan J."/>
            <person name="Lipzen A."/>
            <person name="Riley R."/>
            <person name="Andreopoulos W."/>
            <person name="He G."/>
            <person name="Johnson J."/>
            <person name="Nolan M."/>
            <person name="Tritt A."/>
            <person name="Barry K.W."/>
            <person name="Grigoriev I.V."/>
            <person name="Nagy L.G."/>
            <person name="Hibbett D."/>
            <person name="Henrissat B."/>
            <person name="Matheny P.B."/>
            <person name="Labbe J."/>
            <person name="Martin F.M."/>
        </authorList>
    </citation>
    <scope>NUCLEOTIDE SEQUENCE</scope>
    <source>
        <strain evidence="1">HHB10654</strain>
    </source>
</reference>
<evidence type="ECO:0000313" key="1">
    <source>
        <dbReference type="EMBL" id="KAI0065366.1"/>
    </source>
</evidence>
<proteinExistence type="predicted"/>
<dbReference type="Proteomes" id="UP000814140">
    <property type="component" value="Unassembled WGS sequence"/>
</dbReference>
<feature type="non-terminal residue" evidence="1">
    <location>
        <position position="1"/>
    </location>
</feature>
<comment type="caution">
    <text evidence="1">The sequence shown here is derived from an EMBL/GenBank/DDBJ whole genome shotgun (WGS) entry which is preliminary data.</text>
</comment>
<gene>
    <name evidence="1" type="ORF">BV25DRAFT_1776687</name>
</gene>
<evidence type="ECO:0000313" key="2">
    <source>
        <dbReference type="Proteomes" id="UP000814140"/>
    </source>
</evidence>
<sequence>PNPTTPVLSNDIDWFTAYAVVHRLSETSWRYAYLFWLIVAFVSLVYSACHWAGLRSGVVGAYWSKWSIRRRTWRKSHSLALARKPGEPRKQSVPLPSNAQLLCFFSLVAVSFALMFVGPDYLAPQDKLWQFGRRDTVDPDSFLPYRPQYTIQKAWWTSGGRTGLFAFALFPLCILFVLKAPPFALFAISFLTDFHFDKLIWLHRWTGRLIWLVAAIHTALWSVQLFNDKRVDTNKMAYVYAWQYPNFIYAWTAFGLLTMIILLSLRPIRDRFYESFYFLHLLLVPLMIIMSALHHPPLWWWCWAALGLWAGERIWRATRWMYINGVVGSSATPSKSIHGDSKRAWEMVSLKSPDTESALPNARQVRFATSSMPEDRHAPSYSVNTPHTPSSPYHASVPSASSDHFLLPVPSANPYVPPTGYAHAELLAGRTVRLRFAPPGFISWAPGQHFLLCVPSVSKILSHPFTCASICDEQTMGDEGRTIVLLIRAKNGWTKDLWDAIVTLIASGHKHPRNEVPAGTTLPPTGVLLRCWVDGPFGSSARVSWGSYSSVLIVSGGSGVTFGLSVLEYLCLCMAGRNGKFLGGKTGWGKPAFRTQRIRFVWVLREFSHIQWCATVLRRCTTLIPRELLQIELFVTNFQTAPHPAITPYAETPVTADSDSLFPPAPRFAKNARRGGQGESGSDSEDSHDDVDNYVDLSYYTGNYEGLDGDLGDGDNILDLTNFDGDNDERLPGEASVNRTVRKEGKLRRAFTRKVKHDGVRSSLSPTRFGPSSVPLLSSAPKGHRHGQSSVSEADVTSMALAGPSSPRHSRLSQSLQLDDSRPELSVQSLSMTVDGPFSSRSLLGGDSDTRSIISQASSMHALMPKVGRGRHGVEVKLELDERELHDMHVMAEFARPGRPKLDFVLHDEVARAKGSVVVACCGPAALNAVVRKAIAAQIDPARIRRGDMSGSISLVAEEFSY</sequence>
<accession>A0ACB8TB11</accession>
<feature type="non-terminal residue" evidence="1">
    <location>
        <position position="962"/>
    </location>
</feature>
<dbReference type="EMBL" id="MU277195">
    <property type="protein sequence ID" value="KAI0065366.1"/>
    <property type="molecule type" value="Genomic_DNA"/>
</dbReference>
<reference evidence="1" key="1">
    <citation type="submission" date="2021-03" db="EMBL/GenBank/DDBJ databases">
        <authorList>
            <consortium name="DOE Joint Genome Institute"/>
            <person name="Ahrendt S."/>
            <person name="Looney B.P."/>
            <person name="Miyauchi S."/>
            <person name="Morin E."/>
            <person name="Drula E."/>
            <person name="Courty P.E."/>
            <person name="Chicoki N."/>
            <person name="Fauchery L."/>
            <person name="Kohler A."/>
            <person name="Kuo A."/>
            <person name="Labutti K."/>
            <person name="Pangilinan J."/>
            <person name="Lipzen A."/>
            <person name="Riley R."/>
            <person name="Andreopoulos W."/>
            <person name="He G."/>
            <person name="Johnson J."/>
            <person name="Barry K.W."/>
            <person name="Grigoriev I.V."/>
            <person name="Nagy L."/>
            <person name="Hibbett D."/>
            <person name="Henrissat B."/>
            <person name="Matheny P.B."/>
            <person name="Labbe J."/>
            <person name="Martin F."/>
        </authorList>
    </citation>
    <scope>NUCLEOTIDE SEQUENCE</scope>
    <source>
        <strain evidence="1">HHB10654</strain>
    </source>
</reference>
<keyword evidence="2" id="KW-1185">Reference proteome</keyword>
<organism evidence="1 2">
    <name type="scientific">Artomyces pyxidatus</name>
    <dbReference type="NCBI Taxonomy" id="48021"/>
    <lineage>
        <taxon>Eukaryota</taxon>
        <taxon>Fungi</taxon>
        <taxon>Dikarya</taxon>
        <taxon>Basidiomycota</taxon>
        <taxon>Agaricomycotina</taxon>
        <taxon>Agaricomycetes</taxon>
        <taxon>Russulales</taxon>
        <taxon>Auriscalpiaceae</taxon>
        <taxon>Artomyces</taxon>
    </lineage>
</organism>